<evidence type="ECO:0000259" key="1">
    <source>
        <dbReference type="Pfam" id="PF06983"/>
    </source>
</evidence>
<dbReference type="RefSeq" id="WP_345384992.1">
    <property type="nucleotide sequence ID" value="NZ_BAABLL010000004.1"/>
</dbReference>
<comment type="caution">
    <text evidence="2">The sequence shown here is derived from an EMBL/GenBank/DDBJ whole genome shotgun (WGS) entry which is preliminary data.</text>
</comment>
<dbReference type="Gene3D" id="3.30.720.110">
    <property type="match status" value="1"/>
</dbReference>
<dbReference type="Pfam" id="PF06983">
    <property type="entry name" value="3-dmu-9_3-mt"/>
    <property type="match status" value="2"/>
</dbReference>
<organism evidence="2 3">
    <name type="scientific">Arthrobacter cryoconiti</name>
    <dbReference type="NCBI Taxonomy" id="748907"/>
    <lineage>
        <taxon>Bacteria</taxon>
        <taxon>Bacillati</taxon>
        <taxon>Actinomycetota</taxon>
        <taxon>Actinomycetes</taxon>
        <taxon>Micrococcales</taxon>
        <taxon>Micrococcaceae</taxon>
        <taxon>Arthrobacter</taxon>
    </lineage>
</organism>
<feature type="domain" description="PhnB-like" evidence="1">
    <location>
        <begin position="153"/>
        <end position="266"/>
    </location>
</feature>
<sequence length="294" mass="32249">MQRIVPNVWCQGNADDAGSFYAAILPDASAEVVASYPTENIPDFQRELAGKTLVVDVSVSGYRIRLINAGSEYRPTPALSFIVNMDPLLFDGGEEEARARIARMWGAFLDGGEERMPLGEYPHSKLYGWVEDRFGVNWQLMLTDPAGEPRPLIIPQFLFTGPAPQAQAAIDFYTALLPDSALGMFIAGPEETGGVLFAEFTLAGQWFSAMDAGAGHDFSFTPGLSLEVDCTEQEQIDALWDALSTVPEAEQCGWLVDQFGVSWQIVPENMGSLMQHPGAYQRMLSMKKIIIADL</sequence>
<name>A0ABV8R0S5_9MICC</name>
<dbReference type="InterPro" id="IPR029068">
    <property type="entry name" value="Glyas_Bleomycin-R_OHBP_Dase"/>
</dbReference>
<dbReference type="CDD" id="cd06588">
    <property type="entry name" value="PhnB_like"/>
    <property type="match status" value="2"/>
</dbReference>
<evidence type="ECO:0000313" key="2">
    <source>
        <dbReference type="EMBL" id="MFC4265657.1"/>
    </source>
</evidence>
<accession>A0ABV8R0S5</accession>
<evidence type="ECO:0000313" key="3">
    <source>
        <dbReference type="Proteomes" id="UP001595773"/>
    </source>
</evidence>
<dbReference type="Proteomes" id="UP001595773">
    <property type="component" value="Unassembled WGS sequence"/>
</dbReference>
<dbReference type="PANTHER" id="PTHR33990">
    <property type="entry name" value="PROTEIN YJDN-RELATED"/>
    <property type="match status" value="1"/>
</dbReference>
<dbReference type="Gene3D" id="3.30.720.100">
    <property type="match status" value="1"/>
</dbReference>
<dbReference type="InterPro" id="IPR028973">
    <property type="entry name" value="PhnB-like"/>
</dbReference>
<keyword evidence="3" id="KW-1185">Reference proteome</keyword>
<gene>
    <name evidence="2" type="ORF">ACFOW9_08585</name>
</gene>
<proteinExistence type="predicted"/>
<dbReference type="EMBL" id="JBHSCQ010000010">
    <property type="protein sequence ID" value="MFC4265657.1"/>
    <property type="molecule type" value="Genomic_DNA"/>
</dbReference>
<protein>
    <submittedName>
        <fullName evidence="2">VOC family protein</fullName>
    </submittedName>
</protein>
<reference evidence="3" key="1">
    <citation type="journal article" date="2019" name="Int. J. Syst. Evol. Microbiol.">
        <title>The Global Catalogue of Microorganisms (GCM) 10K type strain sequencing project: providing services to taxonomists for standard genome sequencing and annotation.</title>
        <authorList>
            <consortium name="The Broad Institute Genomics Platform"/>
            <consortium name="The Broad Institute Genome Sequencing Center for Infectious Disease"/>
            <person name="Wu L."/>
            <person name="Ma J."/>
        </authorList>
    </citation>
    <scope>NUCLEOTIDE SEQUENCE [LARGE SCALE GENOMIC DNA]</scope>
    <source>
        <strain evidence="3">CGMCC 1.10698</strain>
    </source>
</reference>
<dbReference type="SUPFAM" id="SSF54593">
    <property type="entry name" value="Glyoxalase/Bleomycin resistance protein/Dihydroxybiphenyl dioxygenase"/>
    <property type="match status" value="2"/>
</dbReference>
<dbReference type="Gene3D" id="3.10.180.10">
    <property type="entry name" value="2,3-Dihydroxybiphenyl 1,2-Dioxygenase, domain 1"/>
    <property type="match status" value="1"/>
</dbReference>
<feature type="domain" description="PhnB-like" evidence="1">
    <location>
        <begin position="2"/>
        <end position="140"/>
    </location>
</feature>